<evidence type="ECO:0000256" key="12">
    <source>
        <dbReference type="ARBA" id="ARBA00022932"/>
    </source>
</evidence>
<dbReference type="GO" id="GO:0006261">
    <property type="term" value="P:DNA-templated DNA replication"/>
    <property type="evidence" value="ECO:0007669"/>
    <property type="project" value="UniProtKB-UniRule"/>
</dbReference>
<dbReference type="GO" id="GO:0005829">
    <property type="term" value="C:cytosol"/>
    <property type="evidence" value="ECO:0007669"/>
    <property type="project" value="TreeGrafter"/>
</dbReference>
<dbReference type="Gene3D" id="3.30.70.270">
    <property type="match status" value="1"/>
</dbReference>
<evidence type="ECO:0000256" key="2">
    <source>
        <dbReference type="ARBA" id="ARBA00010945"/>
    </source>
</evidence>
<dbReference type="InterPro" id="IPR050116">
    <property type="entry name" value="DNA_polymerase-Y"/>
</dbReference>
<dbReference type="FunFam" id="1.10.150.20:FF:000019">
    <property type="entry name" value="DNA polymerase IV"/>
    <property type="match status" value="1"/>
</dbReference>
<dbReference type="CDD" id="cd03586">
    <property type="entry name" value="PolY_Pol_IV_kappa"/>
    <property type="match status" value="1"/>
</dbReference>
<keyword evidence="9 17" id="KW-0479">Metal-binding</keyword>
<comment type="function">
    <text evidence="15 17">Poorly processive, error-prone DNA polymerase involved in untargeted mutagenesis. Copies undamaged DNA at stalled replication forks, which arise in vivo from mismatched or misaligned primer ends. These misaligned primers can be extended by PolIV. Exhibits no 3'-5' exonuclease (proofreading) activity. May be involved in translesional synthesis, in conjunction with the beta clamp from PolIII.</text>
</comment>
<evidence type="ECO:0000256" key="7">
    <source>
        <dbReference type="ARBA" id="ARBA00022695"/>
    </source>
</evidence>
<evidence type="ECO:0000256" key="15">
    <source>
        <dbReference type="ARBA" id="ARBA00025589"/>
    </source>
</evidence>
<dbReference type="InterPro" id="IPR043502">
    <property type="entry name" value="DNA/RNA_pol_sf"/>
</dbReference>
<feature type="binding site" evidence="17">
    <location>
        <position position="32"/>
    </location>
    <ligand>
        <name>Mg(2+)</name>
        <dbReference type="ChEBI" id="CHEBI:18420"/>
    </ligand>
</feature>
<dbReference type="InterPro" id="IPR022880">
    <property type="entry name" value="DNApol_IV"/>
</dbReference>
<feature type="binding site" evidence="17">
    <location>
        <position position="126"/>
    </location>
    <ligand>
        <name>Mg(2+)</name>
        <dbReference type="ChEBI" id="CHEBI:18420"/>
    </ligand>
</feature>
<dbReference type="Pfam" id="PF21999">
    <property type="entry name" value="IMS_HHH_1"/>
    <property type="match status" value="1"/>
</dbReference>
<protein>
    <recommendedName>
        <fullName evidence="17">DNA polymerase IV</fullName>
        <shortName evidence="17">Pol IV</shortName>
        <ecNumber evidence="17">2.7.7.7</ecNumber>
    </recommendedName>
</protein>
<evidence type="ECO:0000259" key="18">
    <source>
        <dbReference type="PROSITE" id="PS50173"/>
    </source>
</evidence>
<dbReference type="Pfam" id="PF00817">
    <property type="entry name" value="IMS"/>
    <property type="match status" value="1"/>
</dbReference>
<dbReference type="Pfam" id="PF11799">
    <property type="entry name" value="IMS_C"/>
    <property type="match status" value="1"/>
</dbReference>
<keyword evidence="5 17" id="KW-0963">Cytoplasm</keyword>
<gene>
    <name evidence="17 19" type="primary">dinB</name>
    <name evidence="19" type="ORF">EMEDMD4_790399</name>
</gene>
<comment type="catalytic activity">
    <reaction evidence="16 17">
        <text>DNA(n) + a 2'-deoxyribonucleoside 5'-triphosphate = DNA(n+1) + diphosphate</text>
        <dbReference type="Rhea" id="RHEA:22508"/>
        <dbReference type="Rhea" id="RHEA-COMP:17339"/>
        <dbReference type="Rhea" id="RHEA-COMP:17340"/>
        <dbReference type="ChEBI" id="CHEBI:33019"/>
        <dbReference type="ChEBI" id="CHEBI:61560"/>
        <dbReference type="ChEBI" id="CHEBI:173112"/>
        <dbReference type="EC" id="2.7.7.7"/>
    </reaction>
</comment>
<evidence type="ECO:0000256" key="11">
    <source>
        <dbReference type="ARBA" id="ARBA00022842"/>
    </source>
</evidence>
<dbReference type="EC" id="2.7.7.7" evidence="17"/>
<name>A0A508X685_9HYPH</name>
<keyword evidence="4 17" id="KW-0515">Mutator protein</keyword>
<keyword evidence="13 17" id="KW-0238">DNA-binding</keyword>
<dbReference type="FunFam" id="3.30.1490.100:FF:000004">
    <property type="entry name" value="DNA polymerase IV"/>
    <property type="match status" value="1"/>
</dbReference>
<keyword evidence="7 17" id="KW-0548">Nucleotidyltransferase</keyword>
<dbReference type="GO" id="GO:0006281">
    <property type="term" value="P:DNA repair"/>
    <property type="evidence" value="ECO:0007669"/>
    <property type="project" value="UniProtKB-UniRule"/>
</dbReference>
<dbReference type="FunFam" id="3.40.1170.60:FF:000001">
    <property type="entry name" value="DNA polymerase IV"/>
    <property type="match status" value="1"/>
</dbReference>
<comment type="cofactor">
    <cofactor evidence="17">
        <name>Mg(2+)</name>
        <dbReference type="ChEBI" id="CHEBI:18420"/>
    </cofactor>
    <text evidence="17">Binds 2 magnesium ions per subunit.</text>
</comment>
<evidence type="ECO:0000256" key="14">
    <source>
        <dbReference type="ARBA" id="ARBA00023204"/>
    </source>
</evidence>
<evidence type="ECO:0000256" key="3">
    <source>
        <dbReference type="ARBA" id="ARBA00011245"/>
    </source>
</evidence>
<dbReference type="InterPro" id="IPR036775">
    <property type="entry name" value="DNA_pol_Y-fam_lit_finger_sf"/>
</dbReference>
<evidence type="ECO:0000256" key="5">
    <source>
        <dbReference type="ARBA" id="ARBA00022490"/>
    </source>
</evidence>
<evidence type="ECO:0000256" key="6">
    <source>
        <dbReference type="ARBA" id="ARBA00022679"/>
    </source>
</evidence>
<dbReference type="GO" id="GO:0000287">
    <property type="term" value="F:magnesium ion binding"/>
    <property type="evidence" value="ECO:0007669"/>
    <property type="project" value="UniProtKB-UniRule"/>
</dbReference>
<keyword evidence="10 17" id="KW-0227">DNA damage</keyword>
<dbReference type="Gene3D" id="3.30.1490.100">
    <property type="entry name" value="DNA polymerase, Y-family, little finger domain"/>
    <property type="match status" value="1"/>
</dbReference>
<reference evidence="19" key="1">
    <citation type="submission" date="2019-06" db="EMBL/GenBank/DDBJ databases">
        <authorList>
            <person name="Le Quere A."/>
            <person name="Colella S."/>
        </authorList>
    </citation>
    <scope>NUCLEOTIDE SEQUENCE</scope>
    <source>
        <strain evidence="19">EmedicaeMD41</strain>
    </source>
</reference>
<sequence length="378" mass="41684">MRAGREPEDDEGSGAVIVPSPGGRVRKIIHIDMDAFYASVEQRDNPELRGKPVAVGYPAARGVVAAASYEARKFGVHSAMPSVTAKRKCPDLIFVPHRFEVYRAVSRQIHAIFAEYTPLIEPLSLDEAYLDVTENRKGMELATEIAEEIRARIRAETGLTASAGVSYNKFLAKIASDQRKPDGLFVITPKHGPEFVRMLPVKKFHGVGPATAEKMKRLGIETGADLKARDLAFLQQHFGKSGPYFYWIARGIDEREVKPDRIRKSVGAEDTFREDVHDLEMAREGLRPLFDKVWHYCEAGGIRGKTVTLKVKWSDFTQITRSKTLPAPVASAAEMAQIVDLLLSPIFPVAKGIRLLGVTLSSLETADHGSAPQLALAL</sequence>
<evidence type="ECO:0000256" key="13">
    <source>
        <dbReference type="ARBA" id="ARBA00023125"/>
    </source>
</evidence>
<keyword evidence="12 17" id="KW-0239">DNA-directed DNA polymerase</keyword>
<dbReference type="GO" id="GO:0009432">
    <property type="term" value="P:SOS response"/>
    <property type="evidence" value="ECO:0007669"/>
    <property type="project" value="TreeGrafter"/>
</dbReference>
<dbReference type="Gene3D" id="1.10.150.20">
    <property type="entry name" value="5' to 3' exonuclease, C-terminal subdomain"/>
    <property type="match status" value="1"/>
</dbReference>
<evidence type="ECO:0000256" key="1">
    <source>
        <dbReference type="ARBA" id="ARBA00004496"/>
    </source>
</evidence>
<dbReference type="InterPro" id="IPR053848">
    <property type="entry name" value="IMS_HHH_1"/>
</dbReference>
<evidence type="ECO:0000256" key="17">
    <source>
        <dbReference type="HAMAP-Rule" id="MF_01113"/>
    </source>
</evidence>
<organism evidence="19">
    <name type="scientific">Sinorhizobium medicae</name>
    <dbReference type="NCBI Taxonomy" id="110321"/>
    <lineage>
        <taxon>Bacteria</taxon>
        <taxon>Pseudomonadati</taxon>
        <taxon>Pseudomonadota</taxon>
        <taxon>Alphaproteobacteria</taxon>
        <taxon>Hyphomicrobiales</taxon>
        <taxon>Rhizobiaceae</taxon>
        <taxon>Sinorhizobium/Ensifer group</taxon>
        <taxon>Sinorhizobium</taxon>
    </lineage>
</organism>
<proteinExistence type="inferred from homology"/>
<evidence type="ECO:0000256" key="9">
    <source>
        <dbReference type="ARBA" id="ARBA00022723"/>
    </source>
</evidence>
<dbReference type="EMBL" id="CABFNB010000149">
    <property type="protein sequence ID" value="VTZ65375.1"/>
    <property type="molecule type" value="Genomic_DNA"/>
</dbReference>
<dbReference type="InterPro" id="IPR001126">
    <property type="entry name" value="UmuC"/>
</dbReference>
<dbReference type="NCBIfam" id="NF002677">
    <property type="entry name" value="PRK02406.1"/>
    <property type="match status" value="1"/>
</dbReference>
<feature type="domain" description="UmuC" evidence="18">
    <location>
        <begin position="28"/>
        <end position="208"/>
    </location>
</feature>
<dbReference type="Gene3D" id="3.40.1170.60">
    <property type="match status" value="1"/>
</dbReference>
<evidence type="ECO:0000256" key="16">
    <source>
        <dbReference type="ARBA" id="ARBA00049244"/>
    </source>
</evidence>
<comment type="subunit">
    <text evidence="3 17">Monomer.</text>
</comment>
<keyword evidence="6 17" id="KW-0808">Transferase</keyword>
<dbReference type="HAMAP" id="MF_01113">
    <property type="entry name" value="DNApol_IV"/>
    <property type="match status" value="1"/>
</dbReference>
<dbReference type="SUPFAM" id="SSF56672">
    <property type="entry name" value="DNA/RNA polymerases"/>
    <property type="match status" value="1"/>
</dbReference>
<dbReference type="InterPro" id="IPR043128">
    <property type="entry name" value="Rev_trsase/Diguanyl_cyclase"/>
</dbReference>
<dbReference type="SUPFAM" id="SSF100879">
    <property type="entry name" value="Lesion bypass DNA polymerase (Y-family), little finger domain"/>
    <property type="match status" value="1"/>
</dbReference>
<dbReference type="PANTHER" id="PTHR11076">
    <property type="entry name" value="DNA REPAIR POLYMERASE UMUC / TRANSFERASE FAMILY MEMBER"/>
    <property type="match status" value="1"/>
</dbReference>
<dbReference type="InterPro" id="IPR017961">
    <property type="entry name" value="DNA_pol_Y-fam_little_finger"/>
</dbReference>
<evidence type="ECO:0000256" key="4">
    <source>
        <dbReference type="ARBA" id="ARBA00022457"/>
    </source>
</evidence>
<dbReference type="GO" id="GO:0042276">
    <property type="term" value="P:error-prone translesion synthesis"/>
    <property type="evidence" value="ECO:0007669"/>
    <property type="project" value="TreeGrafter"/>
</dbReference>
<dbReference type="Proteomes" id="UP000507954">
    <property type="component" value="Unassembled WGS sequence"/>
</dbReference>
<keyword evidence="8 17" id="KW-0235">DNA replication</keyword>
<feature type="active site" evidence="17">
    <location>
        <position position="127"/>
    </location>
</feature>
<dbReference type="AlphaFoldDB" id="A0A508X685"/>
<accession>A0A508X685</accession>
<keyword evidence="14 17" id="KW-0234">DNA repair</keyword>
<evidence type="ECO:0000256" key="10">
    <source>
        <dbReference type="ARBA" id="ARBA00022763"/>
    </source>
</evidence>
<evidence type="ECO:0000313" key="19">
    <source>
        <dbReference type="EMBL" id="VTZ65375.1"/>
    </source>
</evidence>
<dbReference type="PANTHER" id="PTHR11076:SF33">
    <property type="entry name" value="DNA POLYMERASE KAPPA"/>
    <property type="match status" value="1"/>
</dbReference>
<dbReference type="GO" id="GO:0003887">
    <property type="term" value="F:DNA-directed DNA polymerase activity"/>
    <property type="evidence" value="ECO:0007669"/>
    <property type="project" value="UniProtKB-UniRule"/>
</dbReference>
<comment type="similarity">
    <text evidence="2 17">Belongs to the DNA polymerase type-Y family.</text>
</comment>
<feature type="site" description="Substrate discrimination" evidence="17">
    <location>
        <position position="37"/>
    </location>
</feature>
<dbReference type="RefSeq" id="WP_127659878.1">
    <property type="nucleotide sequence ID" value="NZ_CABFNB010000149.1"/>
</dbReference>
<dbReference type="PROSITE" id="PS50173">
    <property type="entry name" value="UMUC"/>
    <property type="match status" value="1"/>
</dbReference>
<keyword evidence="11 17" id="KW-0460">Magnesium</keyword>
<evidence type="ECO:0000256" key="8">
    <source>
        <dbReference type="ARBA" id="ARBA00022705"/>
    </source>
</evidence>
<comment type="subcellular location">
    <subcellularLocation>
        <location evidence="1 17">Cytoplasm</location>
    </subcellularLocation>
</comment>
<dbReference type="GO" id="GO:0003684">
    <property type="term" value="F:damaged DNA binding"/>
    <property type="evidence" value="ECO:0007669"/>
    <property type="project" value="InterPro"/>
</dbReference>